<name>A0ABY6LVT6_9FLAO</name>
<dbReference type="Gene3D" id="3.30.70.260">
    <property type="match status" value="1"/>
</dbReference>
<gene>
    <name evidence="1" type="ORF">K5I29_07680</name>
</gene>
<evidence type="ECO:0000313" key="1">
    <source>
        <dbReference type="EMBL" id="UYW00440.1"/>
    </source>
</evidence>
<evidence type="ECO:0000313" key="2">
    <source>
        <dbReference type="Proteomes" id="UP001163328"/>
    </source>
</evidence>
<dbReference type="Pfam" id="PF04359">
    <property type="entry name" value="DUF493"/>
    <property type="match status" value="1"/>
</dbReference>
<dbReference type="EMBL" id="CP081495">
    <property type="protein sequence ID" value="UYW00440.1"/>
    <property type="molecule type" value="Genomic_DNA"/>
</dbReference>
<accession>A0ABY6LVT6</accession>
<organism evidence="1 2">
    <name type="scientific">Flavobacterium agricola</name>
    <dbReference type="NCBI Taxonomy" id="2870839"/>
    <lineage>
        <taxon>Bacteria</taxon>
        <taxon>Pseudomonadati</taxon>
        <taxon>Bacteroidota</taxon>
        <taxon>Flavobacteriia</taxon>
        <taxon>Flavobacteriales</taxon>
        <taxon>Flavobacteriaceae</taxon>
        <taxon>Flavobacterium</taxon>
    </lineage>
</organism>
<dbReference type="RefSeq" id="WP_264432177.1">
    <property type="nucleotide sequence ID" value="NZ_CP081495.1"/>
</dbReference>
<keyword evidence="2" id="KW-1185">Reference proteome</keyword>
<dbReference type="InterPro" id="IPR007454">
    <property type="entry name" value="UPF0250_YbeD-like"/>
</dbReference>
<dbReference type="InterPro" id="IPR027471">
    <property type="entry name" value="YbeD-like_sf"/>
</dbReference>
<dbReference type="SUPFAM" id="SSF117991">
    <property type="entry name" value="YbeD/HP0495-like"/>
    <property type="match status" value="1"/>
</dbReference>
<dbReference type="Proteomes" id="UP001163328">
    <property type="component" value="Chromosome"/>
</dbReference>
<reference evidence="1" key="1">
    <citation type="submission" date="2021-08" db="EMBL/GenBank/DDBJ databases">
        <title>Flavobacterium sp. strain CC-SYL302.</title>
        <authorList>
            <person name="Lin S.-Y."/>
            <person name="Lee T.-H."/>
            <person name="Young C.-C."/>
        </authorList>
    </citation>
    <scope>NUCLEOTIDE SEQUENCE</scope>
    <source>
        <strain evidence="1">CC-SYL302</strain>
    </source>
</reference>
<sequence>MNQNEQDFYKRLQEELDKSSEWPLDYLFKFIVPVSEEKVQTIKDSFQGADAKIDVRNSSTGKFTAVSIRVIMPSSQSIIDKYLELTQIEGIISL</sequence>
<protein>
    <submittedName>
        <fullName evidence="1">DUF493 domain-containing protein</fullName>
    </submittedName>
</protein>
<proteinExistence type="predicted"/>